<gene>
    <name evidence="1" type="ORF">Sm_phiM9_186</name>
</gene>
<sequence>MTQVMYKSSDFRSYFGENSCTLVSLSIASGLPKEYVYERAHRVINMKKLNERGLYDHEFYKVMNAAGVCYIDRSREIFRERSDVAGKCVFRVGERFFMKHLAKPGKTYIVMNRDHAWCIKDGVCHDPYFNNPEKMKRHIFTILEIQA</sequence>
<dbReference type="Proteomes" id="UP000033804">
    <property type="component" value="Segment"/>
</dbReference>
<organism evidence="1 2">
    <name type="scientific">Sinorhizobium phage phiM9</name>
    <dbReference type="NCBI Taxonomy" id="1636182"/>
    <lineage>
        <taxon>Viruses</taxon>
        <taxon>Duplodnaviria</taxon>
        <taxon>Heunggongvirae</taxon>
        <taxon>Uroviricota</taxon>
        <taxon>Caudoviricetes</taxon>
        <taxon>Pootjesviridae</taxon>
        <taxon>Emnonavirus</taxon>
        <taxon>Emnonavirus phiM9</taxon>
    </lineage>
</organism>
<dbReference type="GeneID" id="26517865"/>
<name>A0A0F6R7N5_9CAUD</name>
<evidence type="ECO:0000313" key="1">
    <source>
        <dbReference type="EMBL" id="AKE44813.1"/>
    </source>
</evidence>
<dbReference type="KEGG" id="vg:26517865"/>
<proteinExistence type="predicted"/>
<accession>A0A0F6R7N5</accession>
<evidence type="ECO:0000313" key="2">
    <source>
        <dbReference type="Proteomes" id="UP000033804"/>
    </source>
</evidence>
<dbReference type="OrthoDB" id="39286at10239"/>
<protein>
    <submittedName>
        <fullName evidence="1">Uncharacterized protein</fullName>
    </submittedName>
</protein>
<dbReference type="RefSeq" id="YP_009189567.1">
    <property type="nucleotide sequence ID" value="NC_028676.1"/>
</dbReference>
<dbReference type="EMBL" id="KP881232">
    <property type="protein sequence ID" value="AKE44813.1"/>
    <property type="molecule type" value="Genomic_DNA"/>
</dbReference>
<keyword evidence="2" id="KW-1185">Reference proteome</keyword>
<reference evidence="1 2" key="1">
    <citation type="journal article" date="2015" name="J. Virol.">
        <title>Sinorhizobium meliloti Phage ?M9 Defines a New Group of T4 Superfamily Phages with Unusual Genomic Features but a Common T=16 Capsid.</title>
        <authorList>
            <person name="Johnson M.C."/>
            <person name="Tatum K.B."/>
            <person name="Lynn J.S."/>
            <person name="Brewer T.E."/>
            <person name="Lu S."/>
            <person name="Washburn B.K."/>
            <person name="Stroupe M.E."/>
            <person name="Jones K.M."/>
        </authorList>
    </citation>
    <scope>NUCLEOTIDE SEQUENCE [LARGE SCALE GENOMIC DNA]</scope>
</reference>
<reference evidence="2" key="2">
    <citation type="submission" date="2015-03" db="EMBL/GenBank/DDBJ databases">
        <title>The genome and structure of Sinorhizobium meliloti phage phiM9.</title>
        <authorList>
            <person name="Johnson M.C."/>
            <person name="Tatum K.B."/>
            <person name="Lynn J.S."/>
            <person name="Brewer T.E."/>
            <person name="Washburn B.K."/>
            <person name="Stroupe M.E."/>
            <person name="Jones K.M."/>
        </authorList>
    </citation>
    <scope>NUCLEOTIDE SEQUENCE [LARGE SCALE GENOMIC DNA]</scope>
</reference>